<dbReference type="GO" id="GO:0005525">
    <property type="term" value="F:GTP binding"/>
    <property type="evidence" value="ECO:0007669"/>
    <property type="project" value="UniProtKB-KW"/>
</dbReference>
<evidence type="ECO:0000256" key="1">
    <source>
        <dbReference type="ARBA" id="ARBA00004173"/>
    </source>
</evidence>
<keyword evidence="13" id="KW-1185">Reference proteome</keyword>
<keyword evidence="4" id="KW-0547">Nucleotide-binding</keyword>
<dbReference type="InterPro" id="IPR009000">
    <property type="entry name" value="Transl_B-barrel_sf"/>
</dbReference>
<dbReference type="InterPro" id="IPR000178">
    <property type="entry name" value="TF_IF2_bacterial-like"/>
</dbReference>
<dbReference type="CDD" id="cd03692">
    <property type="entry name" value="mtIF2_IVc"/>
    <property type="match status" value="1"/>
</dbReference>
<evidence type="ECO:0000256" key="8">
    <source>
        <dbReference type="ARBA" id="ARBA00023134"/>
    </source>
</evidence>
<evidence type="ECO:0000256" key="9">
    <source>
        <dbReference type="ARBA" id="ARBA00044200"/>
    </source>
</evidence>
<dbReference type="Gene3D" id="3.40.50.300">
    <property type="entry name" value="P-loop containing nucleotide triphosphate hydrolases"/>
    <property type="match status" value="1"/>
</dbReference>
<dbReference type="Gene3D" id="3.40.50.10050">
    <property type="entry name" value="Translation initiation factor IF- 2, domain 3"/>
    <property type="match status" value="1"/>
</dbReference>
<evidence type="ECO:0000256" key="10">
    <source>
        <dbReference type="SAM" id="Coils"/>
    </source>
</evidence>
<dbReference type="Gene3D" id="2.40.30.10">
    <property type="entry name" value="Translation factors"/>
    <property type="match status" value="2"/>
</dbReference>
<keyword evidence="6" id="KW-0809">Transit peptide</keyword>
<dbReference type="SUPFAM" id="SSF52156">
    <property type="entry name" value="Initiation factor IF2/eIF5b, domain 3"/>
    <property type="match status" value="1"/>
</dbReference>
<dbReference type="Pfam" id="PF00009">
    <property type="entry name" value="GTP_EFTU"/>
    <property type="match status" value="1"/>
</dbReference>
<evidence type="ECO:0000313" key="13">
    <source>
        <dbReference type="Proteomes" id="UP000054007"/>
    </source>
</evidence>
<keyword evidence="3 12" id="KW-0396">Initiation factor</keyword>
<dbReference type="PANTHER" id="PTHR43381">
    <property type="entry name" value="TRANSLATION INITIATION FACTOR IF-2-RELATED"/>
    <property type="match status" value="1"/>
</dbReference>
<keyword evidence="10" id="KW-0175">Coiled coil</keyword>
<comment type="similarity">
    <text evidence="2">Belongs to the TRAFAC class translation factor GTPase superfamily. Classic translation factor GTPase family. IF-2 subfamily.</text>
</comment>
<comment type="subcellular location">
    <subcellularLocation>
        <location evidence="1">Mitochondrion</location>
    </subcellularLocation>
</comment>
<dbReference type="Pfam" id="PF22042">
    <property type="entry name" value="EF-G_D2"/>
    <property type="match status" value="1"/>
</dbReference>
<evidence type="ECO:0000256" key="5">
    <source>
        <dbReference type="ARBA" id="ARBA00022917"/>
    </source>
</evidence>
<evidence type="ECO:0000313" key="12">
    <source>
        <dbReference type="EMBL" id="KIY64883.1"/>
    </source>
</evidence>
<dbReference type="InterPro" id="IPR023115">
    <property type="entry name" value="TIF_IF2_dom3"/>
</dbReference>
<dbReference type="PROSITE" id="PS51722">
    <property type="entry name" value="G_TR_2"/>
    <property type="match status" value="1"/>
</dbReference>
<dbReference type="InterPro" id="IPR005225">
    <property type="entry name" value="Small_GTP-bd"/>
</dbReference>
<evidence type="ECO:0000256" key="3">
    <source>
        <dbReference type="ARBA" id="ARBA00022540"/>
    </source>
</evidence>
<proteinExistence type="inferred from homology"/>
<feature type="domain" description="Tr-type G" evidence="11">
    <location>
        <begin position="56"/>
        <end position="230"/>
    </location>
</feature>
<sequence>MKRAGMEDDMSYDHVLTADYAALLAEEYNYRPIFDDELGFNLFARPPHPDPTTLPTRPPIVTIMGHVDHGKTTLLDTLRSTAVAKGEAGGITQHIGAFSVPVPGGSGSITFLDTPGHAAFSAMRARGAQVTDIIVLVVAADDGVMPQTREVLELIKKDENVSVIVAVNKVDKPGADADKVKRALMAEGLELEDFGGEIPSVEVSGLTGKNLPALVETLSAVAEMKDIRAERDGDVNGFVLEAKVSKGLGSVATVLVTRGCLKPGSHILAGCANAKVRSMADSAGKPVKEAFPGMAVTVSGWKHLPTAGDEVLQGSESDIKKALSNRERKADQDSSVRDVDAINEARRLERERRQLEEQAEDAGKVFVAEDAPKGPMKVKLLIKADVSGSAEAVSGALHNLGNDAVKSQVISAGVGDVSESDILTAKAAKASVVAFSVKVPKAMELLAHREGVPIMSSPIIYRLVDSVTDAVRDKLPKVVTTTITGEANVLQIFEVTSKGKTKHIAGSRVTMGLVQKKHKARVMRNGEVVYEGNLETMRVLKNDVTEIRKGSECGLALDCADLKPGDTIQCFTIEESLAEL</sequence>
<dbReference type="STRING" id="1314674.A0A0D7B2Q9"/>
<evidence type="ECO:0000256" key="4">
    <source>
        <dbReference type="ARBA" id="ARBA00022741"/>
    </source>
</evidence>
<dbReference type="NCBIfam" id="TIGR00487">
    <property type="entry name" value="IF-2"/>
    <property type="match status" value="1"/>
</dbReference>
<protein>
    <recommendedName>
        <fullName evidence="9">Translation initiation factor IF-2, mitochondrial</fullName>
    </recommendedName>
</protein>
<dbReference type="FunFam" id="3.40.50.300:FF:000019">
    <property type="entry name" value="Translation initiation factor IF-2"/>
    <property type="match status" value="1"/>
</dbReference>
<evidence type="ECO:0000259" key="11">
    <source>
        <dbReference type="PROSITE" id="PS51722"/>
    </source>
</evidence>
<name>A0A0D7B2Q9_9AGAR</name>
<accession>A0A0D7B2Q9</accession>
<dbReference type="FunFam" id="2.40.30.10:FF:000008">
    <property type="entry name" value="Translation initiation factor IF-2"/>
    <property type="match status" value="1"/>
</dbReference>
<reference evidence="12 13" key="1">
    <citation type="journal article" date="2015" name="Fungal Genet. Biol.">
        <title>Evolution of novel wood decay mechanisms in Agaricales revealed by the genome sequences of Fistulina hepatica and Cylindrobasidium torrendii.</title>
        <authorList>
            <person name="Floudas D."/>
            <person name="Held B.W."/>
            <person name="Riley R."/>
            <person name="Nagy L.G."/>
            <person name="Koehler G."/>
            <person name="Ransdell A.S."/>
            <person name="Younus H."/>
            <person name="Chow J."/>
            <person name="Chiniquy J."/>
            <person name="Lipzen A."/>
            <person name="Tritt A."/>
            <person name="Sun H."/>
            <person name="Haridas S."/>
            <person name="LaButti K."/>
            <person name="Ohm R.A."/>
            <person name="Kues U."/>
            <person name="Blanchette R.A."/>
            <person name="Grigoriev I.V."/>
            <person name="Minto R.E."/>
            <person name="Hibbett D.S."/>
        </authorList>
    </citation>
    <scope>NUCLEOTIDE SEQUENCE [LARGE SCALE GENOMIC DNA]</scope>
    <source>
        <strain evidence="12 13">FP15055 ss-10</strain>
    </source>
</reference>
<dbReference type="InterPro" id="IPR015760">
    <property type="entry name" value="TIF_IF2"/>
</dbReference>
<evidence type="ECO:0000256" key="7">
    <source>
        <dbReference type="ARBA" id="ARBA00023128"/>
    </source>
</evidence>
<dbReference type="InterPro" id="IPR000795">
    <property type="entry name" value="T_Tr_GTP-bd_dom"/>
</dbReference>
<dbReference type="GO" id="GO:0005739">
    <property type="term" value="C:mitochondrion"/>
    <property type="evidence" value="ECO:0007669"/>
    <property type="project" value="UniProtKB-SubCell"/>
</dbReference>
<organism evidence="12 13">
    <name type="scientific">Cylindrobasidium torrendii FP15055 ss-10</name>
    <dbReference type="NCBI Taxonomy" id="1314674"/>
    <lineage>
        <taxon>Eukaryota</taxon>
        <taxon>Fungi</taxon>
        <taxon>Dikarya</taxon>
        <taxon>Basidiomycota</taxon>
        <taxon>Agaricomycotina</taxon>
        <taxon>Agaricomycetes</taxon>
        <taxon>Agaricomycetidae</taxon>
        <taxon>Agaricales</taxon>
        <taxon>Marasmiineae</taxon>
        <taxon>Physalacriaceae</taxon>
        <taxon>Cylindrobasidium</taxon>
    </lineage>
</organism>
<dbReference type="CDD" id="cd01887">
    <property type="entry name" value="IF2_eIF5B"/>
    <property type="match status" value="1"/>
</dbReference>
<evidence type="ECO:0000256" key="6">
    <source>
        <dbReference type="ARBA" id="ARBA00022946"/>
    </source>
</evidence>
<evidence type="ECO:0000256" key="2">
    <source>
        <dbReference type="ARBA" id="ARBA00007733"/>
    </source>
</evidence>
<dbReference type="GO" id="GO:0003924">
    <property type="term" value="F:GTPase activity"/>
    <property type="evidence" value="ECO:0007669"/>
    <property type="project" value="InterPro"/>
</dbReference>
<keyword evidence="7" id="KW-0496">Mitochondrion</keyword>
<gene>
    <name evidence="12" type="ORF">CYLTODRAFT_357797</name>
</gene>
<dbReference type="PANTHER" id="PTHR43381:SF20">
    <property type="entry name" value="TRANSLATION INITIATION FACTOR IF-2, MITOCHONDRIAL"/>
    <property type="match status" value="1"/>
</dbReference>
<keyword evidence="5" id="KW-0648">Protein biosynthesis</keyword>
<dbReference type="NCBIfam" id="TIGR00231">
    <property type="entry name" value="small_GTP"/>
    <property type="match status" value="1"/>
</dbReference>
<keyword evidence="8" id="KW-0342">GTP-binding</keyword>
<dbReference type="OrthoDB" id="361630at2759"/>
<dbReference type="InterPro" id="IPR053905">
    <property type="entry name" value="EF-G-like_DII"/>
</dbReference>
<dbReference type="SUPFAM" id="SSF50447">
    <property type="entry name" value="Translation proteins"/>
    <property type="match status" value="2"/>
</dbReference>
<dbReference type="AlphaFoldDB" id="A0A0D7B2Q9"/>
<dbReference type="FunFam" id="3.40.50.10050:FF:000001">
    <property type="entry name" value="Translation initiation factor IF-2"/>
    <property type="match status" value="1"/>
</dbReference>
<dbReference type="GO" id="GO:0003743">
    <property type="term" value="F:translation initiation factor activity"/>
    <property type="evidence" value="ECO:0007669"/>
    <property type="project" value="UniProtKB-KW"/>
</dbReference>
<dbReference type="InterPro" id="IPR027417">
    <property type="entry name" value="P-loop_NTPase"/>
</dbReference>
<dbReference type="SUPFAM" id="SSF52540">
    <property type="entry name" value="P-loop containing nucleoside triphosphate hydrolases"/>
    <property type="match status" value="1"/>
</dbReference>
<dbReference type="InterPro" id="IPR036925">
    <property type="entry name" value="TIF_IF2_dom3_sf"/>
</dbReference>
<dbReference type="EMBL" id="KN880614">
    <property type="protein sequence ID" value="KIY64883.1"/>
    <property type="molecule type" value="Genomic_DNA"/>
</dbReference>
<dbReference type="Proteomes" id="UP000054007">
    <property type="component" value="Unassembled WGS sequence"/>
</dbReference>
<dbReference type="Pfam" id="PF11987">
    <property type="entry name" value="IF-2"/>
    <property type="match status" value="1"/>
</dbReference>
<feature type="coiled-coil region" evidence="10">
    <location>
        <begin position="338"/>
        <end position="365"/>
    </location>
</feature>